<dbReference type="GO" id="GO:0006401">
    <property type="term" value="P:RNA catabolic process"/>
    <property type="evidence" value="ECO:0007669"/>
    <property type="project" value="InterPro"/>
</dbReference>
<protein>
    <submittedName>
        <fullName evidence="2">Uncharacterized protein</fullName>
    </submittedName>
</protein>
<dbReference type="AlphaFoldDB" id="A0A1M2V6M9"/>
<dbReference type="Proteomes" id="UP000184267">
    <property type="component" value="Unassembled WGS sequence"/>
</dbReference>
<evidence type="ECO:0000313" key="2">
    <source>
        <dbReference type="EMBL" id="OJT03290.1"/>
    </source>
</evidence>
<feature type="compositionally biased region" description="Acidic residues" evidence="1">
    <location>
        <begin position="189"/>
        <end position="199"/>
    </location>
</feature>
<evidence type="ECO:0000256" key="1">
    <source>
        <dbReference type="SAM" id="MobiDB-lite"/>
    </source>
</evidence>
<organism evidence="2 3">
    <name type="scientific">Trametes pubescens</name>
    <name type="common">White-rot fungus</name>
    <dbReference type="NCBI Taxonomy" id="154538"/>
    <lineage>
        <taxon>Eukaryota</taxon>
        <taxon>Fungi</taxon>
        <taxon>Dikarya</taxon>
        <taxon>Basidiomycota</taxon>
        <taxon>Agaricomycotina</taxon>
        <taxon>Agaricomycetes</taxon>
        <taxon>Polyporales</taxon>
        <taxon>Polyporaceae</taxon>
        <taxon>Trametes</taxon>
    </lineage>
</organism>
<dbReference type="InterPro" id="IPR013924">
    <property type="entry name" value="RNase_H2_suC"/>
</dbReference>
<feature type="region of interest" description="Disordered" evidence="1">
    <location>
        <begin position="45"/>
        <end position="114"/>
    </location>
</feature>
<feature type="region of interest" description="Disordered" evidence="1">
    <location>
        <begin position="146"/>
        <end position="210"/>
    </location>
</feature>
<dbReference type="PANTHER" id="PTHR47204:SF1">
    <property type="entry name" value="RIBONUCLEASE H2 SUBUNIT C"/>
    <property type="match status" value="1"/>
</dbReference>
<keyword evidence="3" id="KW-1185">Reference proteome</keyword>
<gene>
    <name evidence="2" type="ORF">TRAPUB_6068</name>
</gene>
<dbReference type="OMA" id="SFVLWHP"/>
<dbReference type="Pfam" id="PF08615">
    <property type="entry name" value="RNase_H2_suC"/>
    <property type="match status" value="1"/>
</dbReference>
<accession>A0A1M2V6M9</accession>
<feature type="compositionally biased region" description="Low complexity" evidence="1">
    <location>
        <begin position="72"/>
        <end position="98"/>
    </location>
</feature>
<proteinExistence type="predicted"/>
<dbReference type="PANTHER" id="PTHR47204">
    <property type="entry name" value="OS02G0168900 PROTEIN"/>
    <property type="match status" value="1"/>
</dbReference>
<feature type="compositionally biased region" description="Basic and acidic residues" evidence="1">
    <location>
        <begin position="45"/>
        <end position="55"/>
    </location>
</feature>
<comment type="caution">
    <text evidence="2">The sequence shown here is derived from an EMBL/GenBank/DDBJ whole genome shotgun (WGS) entry which is preliminary data.</text>
</comment>
<dbReference type="GO" id="GO:0032299">
    <property type="term" value="C:ribonuclease H2 complex"/>
    <property type="evidence" value="ECO:0007669"/>
    <property type="project" value="InterPro"/>
</dbReference>
<reference evidence="2 3" key="1">
    <citation type="submission" date="2016-10" db="EMBL/GenBank/DDBJ databases">
        <title>Genome sequence of the basidiomycete white-rot fungus Trametes pubescens.</title>
        <authorList>
            <person name="Makela M.R."/>
            <person name="Granchi Z."/>
            <person name="Peng M."/>
            <person name="De Vries R.P."/>
            <person name="Grigoriev I."/>
            <person name="Riley R."/>
            <person name="Hilden K."/>
        </authorList>
    </citation>
    <scope>NUCLEOTIDE SEQUENCE [LARGE SCALE GENOMIC DNA]</scope>
    <source>
        <strain evidence="2 3">FBCC735</strain>
    </source>
</reference>
<name>A0A1M2V6M9_TRAPU</name>
<sequence length="272" mass="29048">MASAAALKIAASERPLPPTTPHLMPFHIAYSGPAPISTYFRVRDAPEPTFGREIKPNTPDGDLTQSQDISDSQATLVASSSASSAPTASLGPSTSSATVVDVDMQEAESDKPRARHFASAFRGRTMHGLEVALPEGYAGVVLRAPDDRKSKSTAQPSKAAEEQDSKARAKAKSKGAGRSTRQAKRAAEPVEDEAEEALDEGAAGGQDAGPARVLAPVATFSSFVLWHPDIPVDESRDEYMRSLTEWTRLSAEVRALISYSLEISADRMLRRS</sequence>
<dbReference type="CDD" id="cd09271">
    <property type="entry name" value="RNase_H2-C"/>
    <property type="match status" value="1"/>
</dbReference>
<dbReference type="OrthoDB" id="6222486at2759"/>
<dbReference type="STRING" id="154538.A0A1M2V6M9"/>
<dbReference type="Gene3D" id="2.40.128.680">
    <property type="match status" value="1"/>
</dbReference>
<dbReference type="EMBL" id="MNAD01001619">
    <property type="protein sequence ID" value="OJT03290.1"/>
    <property type="molecule type" value="Genomic_DNA"/>
</dbReference>
<evidence type="ECO:0000313" key="3">
    <source>
        <dbReference type="Proteomes" id="UP000184267"/>
    </source>
</evidence>